<name>A0A448NWL4_9ACTN</name>
<gene>
    <name evidence="1" type="ORF">NCTC13652_00469</name>
</gene>
<dbReference type="RefSeq" id="WP_028703697.1">
    <property type="nucleotide sequence ID" value="NZ_CP025570.1"/>
</dbReference>
<reference evidence="1 2" key="1">
    <citation type="submission" date="2018-12" db="EMBL/GenBank/DDBJ databases">
        <authorList>
            <consortium name="Pathogen Informatics"/>
        </authorList>
    </citation>
    <scope>NUCLEOTIDE SEQUENCE [LARGE SCALE GENOMIC DNA]</scope>
    <source>
        <strain evidence="1 2">NCTC13652</strain>
    </source>
</reference>
<dbReference type="AlphaFoldDB" id="A0A448NWL4"/>
<accession>A0A448NWL4</accession>
<dbReference type="Proteomes" id="UP000277858">
    <property type="component" value="Chromosome"/>
</dbReference>
<keyword evidence="2" id="KW-1185">Reference proteome</keyword>
<protein>
    <submittedName>
        <fullName evidence="1">Uncharacterized protein</fullName>
    </submittedName>
</protein>
<evidence type="ECO:0000313" key="2">
    <source>
        <dbReference type="Proteomes" id="UP000277858"/>
    </source>
</evidence>
<sequence>MSGAWACCVCAGAAVCELESSGTVEVARVDRVEAVADADPLSAGTPRGWVSARRASACLRAVDPSSTRRVACW</sequence>
<proteinExistence type="predicted"/>
<evidence type="ECO:0000313" key="1">
    <source>
        <dbReference type="EMBL" id="VEI02297.1"/>
    </source>
</evidence>
<organism evidence="1 2">
    <name type="scientific">Acidipropionibacterium jensenii</name>
    <dbReference type="NCBI Taxonomy" id="1749"/>
    <lineage>
        <taxon>Bacteria</taxon>
        <taxon>Bacillati</taxon>
        <taxon>Actinomycetota</taxon>
        <taxon>Actinomycetes</taxon>
        <taxon>Propionibacteriales</taxon>
        <taxon>Propionibacteriaceae</taxon>
        <taxon>Acidipropionibacterium</taxon>
    </lineage>
</organism>
<dbReference type="EMBL" id="LR134473">
    <property type="protein sequence ID" value="VEI02297.1"/>
    <property type="molecule type" value="Genomic_DNA"/>
</dbReference>